<sequence>VMRRSLAKGVGLLLLTALLGRLHLAEGGCSQKCCQDKDLTCRTSDWRVDRTYGTCFCDEGCQLTRDCCFDYTAECPARPCVVGEWSPWSGCVQQCRPAYRVRRRRVEQEPRNGGQACPPLEERAGCLEYLSSRGQTCAQAQGAAFITSLAYSKGRRKRDLSAELEDPGYCMEFQMGSLSHHCALESRAHARWMQYLREGYTVCVLCQPPAMSDAGHSCQGDGTGIEGNRILQWQAVGNPRCRGTWRKIQKVEHCSCPVVHSFVFI</sequence>
<dbReference type="PROSITE" id="PS50092">
    <property type="entry name" value="TSP1"/>
    <property type="match status" value="1"/>
</dbReference>
<feature type="domain" description="SMB" evidence="5">
    <location>
        <begin position="30"/>
        <end position="80"/>
    </location>
</feature>
<keyword evidence="2" id="KW-1015">Disulfide bond</keyword>
<evidence type="ECO:0000259" key="5">
    <source>
        <dbReference type="PROSITE" id="PS50958"/>
    </source>
</evidence>
<dbReference type="InParanoid" id="W5M7Y7"/>
<dbReference type="InterPro" id="IPR001212">
    <property type="entry name" value="Somatomedin_B_dom"/>
</dbReference>
<dbReference type="InterPro" id="IPR056801">
    <property type="entry name" value="SBSPON_C"/>
</dbReference>
<dbReference type="Pfam" id="PF19028">
    <property type="entry name" value="TSP1_spondin"/>
    <property type="match status" value="1"/>
</dbReference>
<dbReference type="PROSITE" id="PS50958">
    <property type="entry name" value="SMB_2"/>
    <property type="match status" value="1"/>
</dbReference>
<dbReference type="AlphaFoldDB" id="W5M7Y7"/>
<reference evidence="6" key="3">
    <citation type="submission" date="2025-09" db="UniProtKB">
        <authorList>
            <consortium name="Ensembl"/>
        </authorList>
    </citation>
    <scope>IDENTIFICATION</scope>
</reference>
<dbReference type="Bgee" id="ENSLOCG00000003770">
    <property type="expression patterns" value="Expressed in bone element and 11 other cell types or tissues"/>
</dbReference>
<organism evidence="6 7">
    <name type="scientific">Lepisosteus oculatus</name>
    <name type="common">Spotted gar</name>
    <dbReference type="NCBI Taxonomy" id="7918"/>
    <lineage>
        <taxon>Eukaryota</taxon>
        <taxon>Metazoa</taxon>
        <taxon>Chordata</taxon>
        <taxon>Craniata</taxon>
        <taxon>Vertebrata</taxon>
        <taxon>Euteleostomi</taxon>
        <taxon>Actinopterygii</taxon>
        <taxon>Neopterygii</taxon>
        <taxon>Holostei</taxon>
        <taxon>Semionotiformes</taxon>
        <taxon>Lepisosteidae</taxon>
        <taxon>Lepisosteus</taxon>
    </lineage>
</organism>
<dbReference type="InterPro" id="IPR039942">
    <property type="entry name" value="SBSPO"/>
</dbReference>
<protein>
    <submittedName>
        <fullName evidence="6">Somatomedin B and thrombospondin type 1 domain containing</fullName>
    </submittedName>
</protein>
<evidence type="ECO:0000256" key="1">
    <source>
        <dbReference type="ARBA" id="ARBA00022729"/>
    </source>
</evidence>
<dbReference type="PANTHER" id="PTHR20920:SF2">
    <property type="entry name" value="SOMATOMEDIN-B AND THROMBOSPONDIN TYPE-1 DOMAIN-CONTAINING PROTEIN"/>
    <property type="match status" value="1"/>
</dbReference>
<evidence type="ECO:0000256" key="2">
    <source>
        <dbReference type="ARBA" id="ARBA00023157"/>
    </source>
</evidence>
<accession>W5M7Y7</accession>
<dbReference type="eggNOG" id="ENOG502QV8I">
    <property type="taxonomic scope" value="Eukaryota"/>
</dbReference>
<dbReference type="PANTHER" id="PTHR20920">
    <property type="entry name" value="RPE-SPONDIN"/>
    <property type="match status" value="1"/>
</dbReference>
<dbReference type="Proteomes" id="UP000018468">
    <property type="component" value="Linkage group LG9"/>
</dbReference>
<feature type="chain" id="PRO_5004867439" evidence="4">
    <location>
        <begin position="28"/>
        <end position="265"/>
    </location>
</feature>
<dbReference type="FunFam" id="2.20.100.10:FF:000019">
    <property type="entry name" value="Thrombospondin type 1 domain containing 7A"/>
    <property type="match status" value="1"/>
</dbReference>
<dbReference type="InterPro" id="IPR000884">
    <property type="entry name" value="TSP1_rpt"/>
</dbReference>
<dbReference type="InterPro" id="IPR044004">
    <property type="entry name" value="TSP1_spondin_dom"/>
</dbReference>
<evidence type="ECO:0000313" key="7">
    <source>
        <dbReference type="Proteomes" id="UP000018468"/>
    </source>
</evidence>
<name>W5M7Y7_LEPOC</name>
<evidence type="ECO:0000256" key="4">
    <source>
        <dbReference type="SAM" id="SignalP"/>
    </source>
</evidence>
<dbReference type="STRING" id="7918.ENSLOCP00000004495"/>
<proteinExistence type="predicted"/>
<feature type="signal peptide" evidence="4">
    <location>
        <begin position="1"/>
        <end position="27"/>
    </location>
</feature>
<dbReference type="EMBL" id="AHAT01004340">
    <property type="status" value="NOT_ANNOTATED_CDS"/>
    <property type="molecule type" value="Genomic_DNA"/>
</dbReference>
<dbReference type="GeneTree" id="ENSGT00390000008325"/>
<dbReference type="OMA" id="QAASPQW"/>
<evidence type="ECO:0000256" key="3">
    <source>
        <dbReference type="ARBA" id="ARBA00023180"/>
    </source>
</evidence>
<dbReference type="InterPro" id="IPR036383">
    <property type="entry name" value="TSP1_rpt_sf"/>
</dbReference>
<dbReference type="HOGENOM" id="CLU_058116_1_1_1"/>
<dbReference type="PROSITE" id="PS00524">
    <property type="entry name" value="SMB_1"/>
    <property type="match status" value="1"/>
</dbReference>
<dbReference type="Pfam" id="PF25031">
    <property type="entry name" value="SBSPON_C"/>
    <property type="match status" value="1"/>
</dbReference>
<keyword evidence="7" id="KW-1185">Reference proteome</keyword>
<keyword evidence="3" id="KW-0325">Glycoprotein</keyword>
<keyword evidence="1 4" id="KW-0732">Signal</keyword>
<reference evidence="7" key="1">
    <citation type="submission" date="2011-12" db="EMBL/GenBank/DDBJ databases">
        <title>The Draft Genome of Lepisosteus oculatus.</title>
        <authorList>
            <consortium name="The Broad Institute Genome Assembly &amp; Analysis Group"/>
            <consortium name="Computational R&amp;D Group"/>
            <consortium name="and Sequencing Platform"/>
            <person name="Di Palma F."/>
            <person name="Alfoldi J."/>
            <person name="Johnson J."/>
            <person name="Berlin A."/>
            <person name="Gnerre S."/>
            <person name="Jaffe D."/>
            <person name="MacCallum I."/>
            <person name="Young S."/>
            <person name="Walker B.J."/>
            <person name="Lander E.S."/>
            <person name="Lindblad-Toh K."/>
        </authorList>
    </citation>
    <scope>NUCLEOTIDE SEQUENCE [LARGE SCALE GENOMIC DNA]</scope>
</reference>
<reference evidence="6" key="2">
    <citation type="submission" date="2025-08" db="UniProtKB">
        <authorList>
            <consortium name="Ensembl"/>
        </authorList>
    </citation>
    <scope>IDENTIFICATION</scope>
</reference>
<dbReference type="SUPFAM" id="SSF82895">
    <property type="entry name" value="TSP-1 type 1 repeat"/>
    <property type="match status" value="1"/>
</dbReference>
<dbReference type="Gene3D" id="2.20.100.10">
    <property type="entry name" value="Thrombospondin type-1 (TSP1) repeat"/>
    <property type="match status" value="1"/>
</dbReference>
<dbReference type="Ensembl" id="ENSLOCT00000004503.1">
    <property type="protein sequence ID" value="ENSLOCP00000004495.1"/>
    <property type="gene ID" value="ENSLOCG00000003770.1"/>
</dbReference>
<evidence type="ECO:0000313" key="6">
    <source>
        <dbReference type="Ensembl" id="ENSLOCP00000004495.1"/>
    </source>
</evidence>